<evidence type="ECO:0000256" key="2">
    <source>
        <dbReference type="ARBA" id="ARBA00006275"/>
    </source>
</evidence>
<protein>
    <submittedName>
        <fullName evidence="9">RagB/SusD domain-containing protein</fullName>
    </submittedName>
    <submittedName>
        <fullName evidence="10">RagB/SusD family nutrient uptake outer membrane protein</fullName>
    </submittedName>
</protein>
<dbReference type="EMBL" id="CYZI01000001">
    <property type="protein sequence ID" value="CUN46038.1"/>
    <property type="molecule type" value="Genomic_DNA"/>
</dbReference>
<evidence type="ECO:0000313" key="16">
    <source>
        <dbReference type="EMBL" id="RGW42953.1"/>
    </source>
</evidence>
<evidence type="ECO:0000256" key="4">
    <source>
        <dbReference type="ARBA" id="ARBA00023136"/>
    </source>
</evidence>
<evidence type="ECO:0000259" key="8">
    <source>
        <dbReference type="Pfam" id="PF14322"/>
    </source>
</evidence>
<dbReference type="Proteomes" id="UP000468344">
    <property type="component" value="Unassembled WGS sequence"/>
</dbReference>
<dbReference type="EMBL" id="JABWDJ010000148">
    <property type="protein sequence ID" value="NVB75835.1"/>
    <property type="molecule type" value="Genomic_DNA"/>
</dbReference>
<evidence type="ECO:0000256" key="3">
    <source>
        <dbReference type="ARBA" id="ARBA00022729"/>
    </source>
</evidence>
<organism evidence="9 18">
    <name type="scientific">Phocaeicola vulgatus</name>
    <name type="common">Bacteroides vulgatus</name>
    <dbReference type="NCBI Taxonomy" id="821"/>
    <lineage>
        <taxon>Bacteria</taxon>
        <taxon>Pseudomonadati</taxon>
        <taxon>Bacteroidota</taxon>
        <taxon>Bacteroidia</taxon>
        <taxon>Bacteroidales</taxon>
        <taxon>Bacteroidaceae</taxon>
        <taxon>Phocaeicola</taxon>
    </lineage>
</organism>
<name>A0A173X6I7_PHOVU</name>
<evidence type="ECO:0000313" key="23">
    <source>
        <dbReference type="Proteomes" id="UP000483142"/>
    </source>
</evidence>
<evidence type="ECO:0000313" key="14">
    <source>
        <dbReference type="EMBL" id="MDU0247421.1"/>
    </source>
</evidence>
<dbReference type="Proteomes" id="UP000462885">
    <property type="component" value="Unassembled WGS sequence"/>
</dbReference>
<feature type="domain" description="SusD-like N-terminal" evidence="8">
    <location>
        <begin position="22"/>
        <end position="229"/>
    </location>
</feature>
<dbReference type="EMBL" id="JAWDHD010000004">
    <property type="protein sequence ID" value="MDU0247421.1"/>
    <property type="molecule type" value="Genomic_DNA"/>
</dbReference>
<dbReference type="Proteomes" id="UP000483142">
    <property type="component" value="Unassembled WGS sequence"/>
</dbReference>
<dbReference type="InterPro" id="IPR033985">
    <property type="entry name" value="SusD-like_N"/>
</dbReference>
<dbReference type="Proteomes" id="UP000524321">
    <property type="component" value="Unassembled WGS sequence"/>
</dbReference>
<dbReference type="OMA" id="FCENNTE"/>
<dbReference type="Pfam" id="PF14322">
    <property type="entry name" value="SusD-like_3"/>
    <property type="match status" value="1"/>
</dbReference>
<evidence type="ECO:0000313" key="13">
    <source>
        <dbReference type="EMBL" id="MCG0339086.1"/>
    </source>
</evidence>
<dbReference type="EMBL" id="QSAI01000073">
    <property type="protein sequence ID" value="RGW42953.1"/>
    <property type="molecule type" value="Genomic_DNA"/>
</dbReference>
<dbReference type="InterPro" id="IPR012944">
    <property type="entry name" value="SusD_RagB_dom"/>
</dbReference>
<comment type="subcellular location">
    <subcellularLocation>
        <location evidence="1">Cell outer membrane</location>
    </subcellularLocation>
</comment>
<dbReference type="Proteomes" id="UP000286392">
    <property type="component" value="Unassembled WGS sequence"/>
</dbReference>
<evidence type="ECO:0000313" key="20">
    <source>
        <dbReference type="Proteomes" id="UP000286392"/>
    </source>
</evidence>
<dbReference type="Proteomes" id="UP001201179">
    <property type="component" value="Unassembled WGS sequence"/>
</dbReference>
<dbReference type="InterPro" id="IPR011990">
    <property type="entry name" value="TPR-like_helical_dom_sf"/>
</dbReference>
<reference evidence="10 21" key="4">
    <citation type="submission" date="2019-10" db="EMBL/GenBank/DDBJ databases">
        <title>Genome Sequence and Assembly of iSURF_14.</title>
        <authorList>
            <person name="Wucher B.R."/>
            <person name="Ruoff K.L."/>
            <person name="Price C.E."/>
            <person name="Valls R.R."/>
            <person name="O'Toole G.A."/>
        </authorList>
    </citation>
    <scope>NUCLEOTIDE SEQUENCE [LARGE SCALE GENOMIC DNA]</scope>
    <source>
        <strain evidence="10 21">ANK132K_3B</strain>
    </source>
</reference>
<reference evidence="13" key="7">
    <citation type="submission" date="2022-01" db="EMBL/GenBank/DDBJ databases">
        <authorList>
            <person name="Mingchao X."/>
        </authorList>
    </citation>
    <scope>NUCLEOTIDE SEQUENCE</scope>
    <source>
        <strain evidence="13">Bv4372</strain>
    </source>
</reference>
<feature type="signal peptide" evidence="6">
    <location>
        <begin position="1"/>
        <end position="20"/>
    </location>
</feature>
<dbReference type="CDD" id="cd08977">
    <property type="entry name" value="SusD"/>
    <property type="match status" value="1"/>
</dbReference>
<dbReference type="Gene3D" id="1.25.40.390">
    <property type="match status" value="1"/>
</dbReference>
<evidence type="ECO:0000313" key="18">
    <source>
        <dbReference type="Proteomes" id="UP000095333"/>
    </source>
</evidence>
<sequence>MKKISYIFASILLTASLSGCNDFLDVTPSDQYSDASVFTSTEGAQQVLIGAYDWFTNGHYAHYTNQYIFFMPDVMADDAMVNSTGNYNRFVSPYQYSITPSSTYSVDPWIGCYSLIDNCNAILDNLETLPESSERNRIEGESLALRTYAYHYLIRMYAKPVNKYPDNPGVILRLTSSTTDIPRSTVKDCYVQMVNDIEKACTLLTGTSSSSKCYITEQAAHGIAARIYLDLGDYTNGTSHANKALSEITLMSKADYKNKFCENNTETIWYFTCTSTDKQSFLSLPAFWYYCDQDSTYVKDGYSSLGVAKELIDIFDDTDIRKTLFVKIDGKYYKRNGSYVTCKINSRKNDDSDGTKGSGTVAFAEGDYNMMRGSEMYLIIAELAADNNHEDEALAALNKVREARGISAYSGTGDVLKTEIQNERRRELFAEGHRLFDLKRRDLPMDRSNLTLDWSRVGLIPAGSDKLEMPIPQNEIDANGALTIADQNPAYK</sequence>
<dbReference type="SUPFAM" id="SSF48452">
    <property type="entry name" value="TPR-like"/>
    <property type="match status" value="1"/>
</dbReference>
<reference evidence="15 24" key="5">
    <citation type="submission" date="2020-04" db="EMBL/GenBank/DDBJ databases">
        <authorList>
            <person name="Pieper L."/>
        </authorList>
    </citation>
    <scope>NUCLEOTIDE SEQUENCE [LARGE SCALE GENOMIC DNA]</scope>
    <source>
        <strain evidence="15 24">B33</strain>
    </source>
</reference>
<feature type="domain" description="RagB/SusD" evidence="7">
    <location>
        <begin position="327"/>
        <end position="491"/>
    </location>
</feature>
<dbReference type="Proteomes" id="UP001181258">
    <property type="component" value="Unassembled WGS sequence"/>
</dbReference>
<dbReference type="EMBL" id="WCIF01000008">
    <property type="protein sequence ID" value="KAB5438408.1"/>
    <property type="molecule type" value="Genomic_DNA"/>
</dbReference>
<dbReference type="EMBL" id="JAKKWZ010000005">
    <property type="protein sequence ID" value="MCG0339086.1"/>
    <property type="molecule type" value="Genomic_DNA"/>
</dbReference>
<evidence type="ECO:0000313" key="21">
    <source>
        <dbReference type="Proteomes" id="UP000462885"/>
    </source>
</evidence>
<comment type="similarity">
    <text evidence="2">Belongs to the SusD family.</text>
</comment>
<evidence type="ECO:0000313" key="11">
    <source>
        <dbReference type="EMBL" id="KAB6445625.1"/>
    </source>
</evidence>
<evidence type="ECO:0000313" key="17">
    <source>
        <dbReference type="EMBL" id="RHK83281.1"/>
    </source>
</evidence>
<evidence type="ECO:0000313" key="15">
    <source>
        <dbReference type="EMBL" id="NVB75835.1"/>
    </source>
</evidence>
<evidence type="ECO:0000313" key="22">
    <source>
        <dbReference type="Proteomes" id="UP000468344"/>
    </source>
</evidence>
<dbReference type="Pfam" id="PF07980">
    <property type="entry name" value="SusD_RagB"/>
    <property type="match status" value="1"/>
</dbReference>
<dbReference type="EMBL" id="QROB01000039">
    <property type="protein sequence ID" value="RHK83281.1"/>
    <property type="molecule type" value="Genomic_DNA"/>
</dbReference>
<evidence type="ECO:0000313" key="9">
    <source>
        <dbReference type="EMBL" id="CUN46038.1"/>
    </source>
</evidence>
<reference evidence="14" key="8">
    <citation type="submission" date="2023-10" db="EMBL/GenBank/DDBJ databases">
        <title>Genome of potential pathogenic bacteria in Crohn's disease.</title>
        <authorList>
            <person name="Rodriguez-Palacios A."/>
        </authorList>
    </citation>
    <scope>NUCLEOTIDE SEQUENCE</scope>
    <source>
        <strain evidence="14">CavFT-hAR107</strain>
    </source>
</reference>
<evidence type="ECO:0000313" key="24">
    <source>
        <dbReference type="Proteomes" id="UP000524321"/>
    </source>
</evidence>
<proteinExistence type="inferred from homology"/>
<dbReference type="PROSITE" id="PS51257">
    <property type="entry name" value="PROKAR_LIPOPROTEIN"/>
    <property type="match status" value="1"/>
</dbReference>
<dbReference type="Proteomes" id="UP000095333">
    <property type="component" value="Unassembled WGS sequence"/>
</dbReference>
<gene>
    <name evidence="17" type="ORF">DW043_19380</name>
    <name evidence="16" type="ORF">DWV70_22135</name>
    <name evidence="9" type="ORF">ERS852457_00245</name>
    <name evidence="10" type="ORF">F9Z94_09055</name>
    <name evidence="12" type="ORF">GAZ06_22395</name>
    <name evidence="11" type="ORF">GAZ09_22290</name>
    <name evidence="15" type="ORF">HUV05_20440</name>
    <name evidence="13" type="ORF">L4X52_03640</name>
    <name evidence="14" type="ORF">RVY68_01590</name>
</gene>
<accession>A0A173X6I7</accession>
<reference evidence="9 18" key="1">
    <citation type="submission" date="2015-09" db="EMBL/GenBank/DDBJ databases">
        <authorList>
            <consortium name="Pathogen Informatics"/>
        </authorList>
    </citation>
    <scope>NUCLEOTIDE SEQUENCE [LARGE SCALE GENOMIC DNA]</scope>
    <source>
        <strain evidence="9 18">2789STDY5834842</strain>
    </source>
</reference>
<evidence type="ECO:0000259" key="7">
    <source>
        <dbReference type="Pfam" id="PF07980"/>
    </source>
</evidence>
<keyword evidence="4" id="KW-0472">Membrane</keyword>
<reference evidence="19 20" key="2">
    <citation type="submission" date="2018-08" db="EMBL/GenBank/DDBJ databases">
        <title>A genome reference for cultivated species of the human gut microbiota.</title>
        <authorList>
            <person name="Zou Y."/>
            <person name="Xue W."/>
            <person name="Luo G."/>
        </authorList>
    </citation>
    <scope>NUCLEOTIDE SEQUENCE [LARGE SCALE GENOMIC DNA]</scope>
    <source>
        <strain evidence="16 19">AF12-25</strain>
        <strain evidence="17 20">AF39-8AT</strain>
    </source>
</reference>
<evidence type="ECO:0000256" key="6">
    <source>
        <dbReference type="SAM" id="SignalP"/>
    </source>
</evidence>
<dbReference type="GeneID" id="5302817"/>
<dbReference type="GO" id="GO:0009279">
    <property type="term" value="C:cell outer membrane"/>
    <property type="evidence" value="ECO:0007669"/>
    <property type="project" value="UniProtKB-SubCell"/>
</dbReference>
<evidence type="ECO:0000313" key="12">
    <source>
        <dbReference type="EMBL" id="KAB6470588.1"/>
    </source>
</evidence>
<dbReference type="SMR" id="A0A173X6I7"/>
<dbReference type="EMBL" id="WDBY01000074">
    <property type="protein sequence ID" value="KAB6470588.1"/>
    <property type="molecule type" value="Genomic_DNA"/>
</dbReference>
<dbReference type="Proteomes" id="UP000285469">
    <property type="component" value="Unassembled WGS sequence"/>
</dbReference>
<dbReference type="EMBL" id="WDBZ01000075">
    <property type="protein sequence ID" value="KAB6445625.1"/>
    <property type="molecule type" value="Genomic_DNA"/>
</dbReference>
<evidence type="ECO:0000313" key="19">
    <source>
        <dbReference type="Proteomes" id="UP000285469"/>
    </source>
</evidence>
<feature type="chain" id="PRO_5044057126" evidence="6">
    <location>
        <begin position="21"/>
        <end position="492"/>
    </location>
</feature>
<keyword evidence="5" id="KW-0998">Cell outer membrane</keyword>
<evidence type="ECO:0000313" key="10">
    <source>
        <dbReference type="EMBL" id="KAB5438408.1"/>
    </source>
</evidence>
<dbReference type="RefSeq" id="WP_005847051.1">
    <property type="nucleotide sequence ID" value="NZ_CAXSLB010000005.1"/>
</dbReference>
<evidence type="ECO:0000256" key="1">
    <source>
        <dbReference type="ARBA" id="ARBA00004442"/>
    </source>
</evidence>
<reference evidence="15 24" key="6">
    <citation type="submission" date="2020-07" db="EMBL/GenBank/DDBJ databases">
        <title>Bacterial metabolism rescues the inhibition of intestinal drug absorption by food and drug additives.</title>
        <authorList>
            <person name="Zou L."/>
            <person name="Spanogiannopoulos P."/>
            <person name="Chien H.-C."/>
            <person name="Pieper L.M."/>
            <person name="Cai W."/>
            <person name="Khuri N."/>
            <person name="Pottel J."/>
            <person name="Vora B."/>
            <person name="Ni Z."/>
            <person name="Tsakalozou E."/>
            <person name="Zhang W."/>
            <person name="Shoichet B.K."/>
            <person name="Giacomini K.M."/>
            <person name="Turnbaugh P.J."/>
        </authorList>
    </citation>
    <scope>NUCLEOTIDE SEQUENCE [LARGE SCALE GENOMIC DNA]</scope>
    <source>
        <strain evidence="15 24">B33</strain>
    </source>
</reference>
<dbReference type="AlphaFoldDB" id="A0A173X6I7"/>
<reference evidence="22 23" key="3">
    <citation type="journal article" date="2019" name="Nat. Med.">
        <title>A library of human gut bacterial isolates paired with longitudinal multiomics data enables mechanistic microbiome research.</title>
        <authorList>
            <person name="Poyet M."/>
            <person name="Groussin M."/>
            <person name="Gibbons S.M."/>
            <person name="Avila-Pacheco J."/>
            <person name="Jiang X."/>
            <person name="Kearney S.M."/>
            <person name="Perrotta A.R."/>
            <person name="Berdy B."/>
            <person name="Zhao S."/>
            <person name="Lieberman T.D."/>
            <person name="Swanson P.K."/>
            <person name="Smith M."/>
            <person name="Roesemann S."/>
            <person name="Alexander J.E."/>
            <person name="Rich S.A."/>
            <person name="Livny J."/>
            <person name="Vlamakis H."/>
            <person name="Clish C."/>
            <person name="Bullock K."/>
            <person name="Deik A."/>
            <person name="Scott J."/>
            <person name="Pierce K.A."/>
            <person name="Xavier R.J."/>
            <person name="Alm E.J."/>
        </authorList>
    </citation>
    <scope>NUCLEOTIDE SEQUENCE [LARGE SCALE GENOMIC DNA]</scope>
    <source>
        <strain evidence="12 22">BIOML-A140</strain>
        <strain evidence="11 23">BIOML-A141</strain>
    </source>
</reference>
<evidence type="ECO:0000256" key="5">
    <source>
        <dbReference type="ARBA" id="ARBA00023237"/>
    </source>
</evidence>
<keyword evidence="3 6" id="KW-0732">Signal</keyword>